<dbReference type="GO" id="GO:0051015">
    <property type="term" value="F:actin filament binding"/>
    <property type="evidence" value="ECO:0007669"/>
    <property type="project" value="TreeGrafter"/>
</dbReference>
<evidence type="ECO:0000259" key="2">
    <source>
        <dbReference type="PROSITE" id="PS51444"/>
    </source>
</evidence>
<protein>
    <recommendedName>
        <fullName evidence="2">FH2 domain-containing protein</fullName>
    </recommendedName>
</protein>
<evidence type="ECO:0000313" key="3">
    <source>
        <dbReference type="EMBL" id="VDP39818.1"/>
    </source>
</evidence>
<dbReference type="GO" id="GO:0030866">
    <property type="term" value="P:cortical actin cytoskeleton organization"/>
    <property type="evidence" value="ECO:0007669"/>
    <property type="project" value="TreeGrafter"/>
</dbReference>
<proteinExistence type="predicted"/>
<sequence length="471" mass="54949">MYDNLKKLEKECKASWDYLAKISKNDNSSMRQKINEYLTDVAQRIHQLNTIHNVTRNRWHGFLLYFGYAVNEIPDQNPNEVFKMVTEFALEYRTTREKILQQRKRMAEKRERNKTRGKIWALEGTADAACFQRHEEMSRMLTGLSDGGDGTLRRRVKPPGDTNICKDTTDPANDSPEDEILNGLVKAATLQSETRDHRRKARQFNRKSSRDVHTLQSYRAQNTPHVKFSTTVDVLLKTVRDVKAAVKRKKESFKLWQKTRAPEHLTVYRKLKRLAKTAVAKAKNAEMDALYEKLDGPEGEKFAIRLAKARHRASLDIRVVKTVKSADDRVLRKPVEVRERWEEYFKELLNEKGSRREAEEEQPKEGAIPPWTQEEVCKAIRKMKLGKAAGPDYVPVEAWKVLGDLGIKWLTQFLNRITKEGKMPDDWRNSTIVPIFKQKGDAFECSNYRIKLISHTMKIYERLVDSRLREM</sequence>
<name>A0A3P8E0B3_HELPZ</name>
<feature type="region of interest" description="Disordered" evidence="1">
    <location>
        <begin position="141"/>
        <end position="176"/>
    </location>
</feature>
<dbReference type="Gene3D" id="1.20.58.2220">
    <property type="entry name" value="Formin, FH2 domain"/>
    <property type="match status" value="1"/>
</dbReference>
<reference evidence="3" key="1">
    <citation type="submission" date="2018-11" db="EMBL/GenBank/DDBJ databases">
        <authorList>
            <consortium name="Pathogen Informatics"/>
        </authorList>
    </citation>
    <scope>NUCLEOTIDE SEQUENCE [LARGE SCALE GENOMIC DNA]</scope>
</reference>
<dbReference type="InterPro" id="IPR015425">
    <property type="entry name" value="FH2_Formin"/>
</dbReference>
<dbReference type="EMBL" id="UZAH01035248">
    <property type="protein sequence ID" value="VDP39818.1"/>
    <property type="molecule type" value="Genomic_DNA"/>
</dbReference>
<dbReference type="AlphaFoldDB" id="A0A3P8E0B3"/>
<accession>A0A3P8E0B3</accession>
<dbReference type="PANTHER" id="PTHR45920">
    <property type="entry name" value="FORMIN HOMOLOGY 2 DOMAIN CONTAINING, ISOFORM I"/>
    <property type="match status" value="1"/>
</dbReference>
<dbReference type="PROSITE" id="PS51444">
    <property type="entry name" value="FH2"/>
    <property type="match status" value="1"/>
</dbReference>
<evidence type="ECO:0000256" key="1">
    <source>
        <dbReference type="SAM" id="MobiDB-lite"/>
    </source>
</evidence>
<dbReference type="GO" id="GO:0005737">
    <property type="term" value="C:cytoplasm"/>
    <property type="evidence" value="ECO:0007669"/>
    <property type="project" value="TreeGrafter"/>
</dbReference>
<dbReference type="SUPFAM" id="SSF101447">
    <property type="entry name" value="Formin homology 2 domain (FH2 domain)"/>
    <property type="match status" value="1"/>
</dbReference>
<feature type="domain" description="FH2" evidence="2">
    <location>
        <begin position="1"/>
        <end position="118"/>
    </location>
</feature>
<dbReference type="InterPro" id="IPR042201">
    <property type="entry name" value="FH2_Formin_sf"/>
</dbReference>
<gene>
    <name evidence="3" type="ORF">HPBE_LOCUS23598</name>
</gene>
<dbReference type="OrthoDB" id="9806920at2759"/>
<organism evidence="3">
    <name type="scientific">Heligmosomoides polygyrus</name>
    <name type="common">Parasitic roundworm</name>
    <dbReference type="NCBI Taxonomy" id="6339"/>
    <lineage>
        <taxon>Eukaryota</taxon>
        <taxon>Metazoa</taxon>
        <taxon>Ecdysozoa</taxon>
        <taxon>Nematoda</taxon>
        <taxon>Chromadorea</taxon>
        <taxon>Rhabditida</taxon>
        <taxon>Rhabditina</taxon>
        <taxon>Rhabditomorpha</taxon>
        <taxon>Strongyloidea</taxon>
        <taxon>Heligmosomidae</taxon>
        <taxon>Heligmosomoides</taxon>
    </lineage>
</organism>
<dbReference type="GO" id="GO:0005856">
    <property type="term" value="C:cytoskeleton"/>
    <property type="evidence" value="ECO:0007669"/>
    <property type="project" value="TreeGrafter"/>
</dbReference>
<dbReference type="PANTHER" id="PTHR45920:SF4">
    <property type="entry name" value="FORMIN HOMOLOGY 2 DOMAIN CONTAINING, ISOFORM I"/>
    <property type="match status" value="1"/>
</dbReference>